<comment type="caution">
    <text evidence="6">The sequence shown here is derived from an EMBL/GenBank/DDBJ whole genome shotgun (WGS) entry which is preliminary data.</text>
</comment>
<evidence type="ECO:0000259" key="5">
    <source>
        <dbReference type="PROSITE" id="PS51387"/>
    </source>
</evidence>
<comment type="similarity">
    <text evidence="1">Belongs to the oxygen-dependent FAD-linked oxidoreductase family.</text>
</comment>
<dbReference type="Pfam" id="PF01565">
    <property type="entry name" value="FAD_binding_4"/>
    <property type="match status" value="1"/>
</dbReference>
<dbReference type="InterPro" id="IPR016166">
    <property type="entry name" value="FAD-bd_PCMH"/>
</dbReference>
<dbReference type="InterPro" id="IPR016169">
    <property type="entry name" value="FAD-bd_PCMH_sub2"/>
</dbReference>
<dbReference type="PANTHER" id="PTHR42973:SF54">
    <property type="entry name" value="FAD-BINDING PCMH-TYPE DOMAIN-CONTAINING PROTEIN"/>
    <property type="match status" value="1"/>
</dbReference>
<dbReference type="EMBL" id="JAADJZ010000009">
    <property type="protein sequence ID" value="KAF2872236.1"/>
    <property type="molecule type" value="Genomic_DNA"/>
</dbReference>
<keyword evidence="7" id="KW-1185">Reference proteome</keyword>
<name>A0A7C8M988_9PLEO</name>
<evidence type="ECO:0000256" key="1">
    <source>
        <dbReference type="ARBA" id="ARBA00005466"/>
    </source>
</evidence>
<evidence type="ECO:0000256" key="2">
    <source>
        <dbReference type="ARBA" id="ARBA00022630"/>
    </source>
</evidence>
<keyword evidence="4" id="KW-0560">Oxidoreductase</keyword>
<dbReference type="SUPFAM" id="SSF56176">
    <property type="entry name" value="FAD-binding/transporter-associated domain-like"/>
    <property type="match status" value="1"/>
</dbReference>
<dbReference type="Proteomes" id="UP000481861">
    <property type="component" value="Unassembled WGS sequence"/>
</dbReference>
<sequence>MLWTLALGICSALPNSIHDDHLPQFADRRQTVESLSSHLLGLIQDNLSSTTLATRDSELRQVINNNAKALNDIGKQIDSAPETRRTALVCKAGQLIYGSRAVTPQQPTYEEEKQENWSTTCWLPAACFLNVRNALEVSIALGLVVFTQTPFAVRSGGHNPSPGFGSIDQSGVLIDLGAMDSAWISADKSIASVGPGATWENIYDYVEQHQLTVAGGRAAGVGAGGLVLGGGMSHFSNHWGLVCDNVKNFEVVLANSTIVQANSKSHLDLFKALKGGGPNFGIVTRFDLHTYPDYRVWYNYKVYNTSNVKRVMQATIEVQKAMETNDKIGFFLNQGVGTLTAGLVYREWTTFPAAFRAFDGIPVLLDAIPATNGTQASFSPALYVRTRGANDQTYRFEIGALTIKPDVQLYQDLQLVLQQIVGNSNLNLGFTYQPLGAPAARQGQAKSSNAVNIRPEPQSWLALVAQWTDSADDQAARSKLRELISRIESTARSRGLLLPFQFQNDASYSQSPLRSYGADSLAHLKTVAGKYDPRQVFQKLQSSGFLVSRA</sequence>
<dbReference type="InterPro" id="IPR050416">
    <property type="entry name" value="FAD-linked_Oxidoreductase"/>
</dbReference>
<dbReference type="Gene3D" id="3.30.465.10">
    <property type="match status" value="1"/>
</dbReference>
<evidence type="ECO:0000313" key="7">
    <source>
        <dbReference type="Proteomes" id="UP000481861"/>
    </source>
</evidence>
<evidence type="ECO:0000313" key="6">
    <source>
        <dbReference type="EMBL" id="KAF2872236.1"/>
    </source>
</evidence>
<dbReference type="InterPro" id="IPR036318">
    <property type="entry name" value="FAD-bd_PCMH-like_sf"/>
</dbReference>
<dbReference type="AlphaFoldDB" id="A0A7C8M988"/>
<evidence type="ECO:0000256" key="4">
    <source>
        <dbReference type="ARBA" id="ARBA00023002"/>
    </source>
</evidence>
<dbReference type="PANTHER" id="PTHR42973">
    <property type="entry name" value="BINDING OXIDOREDUCTASE, PUTATIVE (AFU_ORTHOLOGUE AFUA_1G17690)-RELATED"/>
    <property type="match status" value="1"/>
</dbReference>
<dbReference type="PROSITE" id="PS51387">
    <property type="entry name" value="FAD_PCMH"/>
    <property type="match status" value="1"/>
</dbReference>
<proteinExistence type="inferred from homology"/>
<gene>
    <name evidence="6" type="ORF">BDV95DRAFT_492280</name>
</gene>
<accession>A0A7C8M988</accession>
<dbReference type="GO" id="GO:0071949">
    <property type="term" value="F:FAD binding"/>
    <property type="evidence" value="ECO:0007669"/>
    <property type="project" value="InterPro"/>
</dbReference>
<reference evidence="6 7" key="1">
    <citation type="submission" date="2020-01" db="EMBL/GenBank/DDBJ databases">
        <authorList>
            <consortium name="DOE Joint Genome Institute"/>
            <person name="Haridas S."/>
            <person name="Albert R."/>
            <person name="Binder M."/>
            <person name="Bloem J."/>
            <person name="Labutti K."/>
            <person name="Salamov A."/>
            <person name="Andreopoulos B."/>
            <person name="Baker S.E."/>
            <person name="Barry K."/>
            <person name="Bills G."/>
            <person name="Bluhm B.H."/>
            <person name="Cannon C."/>
            <person name="Castanera R."/>
            <person name="Culley D.E."/>
            <person name="Daum C."/>
            <person name="Ezra D."/>
            <person name="Gonzalez J.B."/>
            <person name="Henrissat B."/>
            <person name="Kuo A."/>
            <person name="Liang C."/>
            <person name="Lipzen A."/>
            <person name="Lutzoni F."/>
            <person name="Magnuson J."/>
            <person name="Mondo S."/>
            <person name="Nolan M."/>
            <person name="Ohm R."/>
            <person name="Pangilinan J."/>
            <person name="Park H.-J.H."/>
            <person name="Ramirez L."/>
            <person name="Alfaro M."/>
            <person name="Sun H."/>
            <person name="Tritt A."/>
            <person name="Yoshinaga Y."/>
            <person name="Zwiers L.-H.L."/>
            <person name="Turgeon B.G."/>
            <person name="Goodwin S.B."/>
            <person name="Spatafora J.W."/>
            <person name="Crous P.W."/>
            <person name="Grigoriev I.V."/>
        </authorList>
    </citation>
    <scope>NUCLEOTIDE SEQUENCE [LARGE SCALE GENOMIC DNA]</scope>
    <source>
        <strain evidence="6 7">CBS 611.86</strain>
    </source>
</reference>
<feature type="domain" description="FAD-binding PCMH-type" evidence="5">
    <location>
        <begin position="121"/>
        <end position="293"/>
    </location>
</feature>
<dbReference type="GO" id="GO:0016491">
    <property type="term" value="F:oxidoreductase activity"/>
    <property type="evidence" value="ECO:0007669"/>
    <property type="project" value="UniProtKB-KW"/>
</dbReference>
<dbReference type="InterPro" id="IPR006094">
    <property type="entry name" value="Oxid_FAD_bind_N"/>
</dbReference>
<organism evidence="6 7">
    <name type="scientific">Massariosphaeria phaeospora</name>
    <dbReference type="NCBI Taxonomy" id="100035"/>
    <lineage>
        <taxon>Eukaryota</taxon>
        <taxon>Fungi</taxon>
        <taxon>Dikarya</taxon>
        <taxon>Ascomycota</taxon>
        <taxon>Pezizomycotina</taxon>
        <taxon>Dothideomycetes</taxon>
        <taxon>Pleosporomycetidae</taxon>
        <taxon>Pleosporales</taxon>
        <taxon>Pleosporales incertae sedis</taxon>
        <taxon>Massariosphaeria</taxon>
    </lineage>
</organism>
<keyword evidence="3" id="KW-0274">FAD</keyword>
<dbReference type="OrthoDB" id="2151789at2759"/>
<protein>
    <recommendedName>
        <fullName evidence="5">FAD-binding PCMH-type domain-containing protein</fullName>
    </recommendedName>
</protein>
<keyword evidence="2" id="KW-0285">Flavoprotein</keyword>
<evidence type="ECO:0000256" key="3">
    <source>
        <dbReference type="ARBA" id="ARBA00022827"/>
    </source>
</evidence>